<name>A0A1J8PYK1_9AGAM</name>
<sequence>MFTQQPTISSVIISTTALGILFYVATIFISLLHQDSPFQTIGSALVGAICQRIRTTTVNMIEKSSFLERQFWKFTTFTNPEDVKARRVVLPWPIFTPTR</sequence>
<accession>A0A1J8PYK1</accession>
<evidence type="ECO:0000313" key="3">
    <source>
        <dbReference type="Proteomes" id="UP000183567"/>
    </source>
</evidence>
<dbReference type="AlphaFoldDB" id="A0A1J8PYK1"/>
<feature type="transmembrane region" description="Helical" evidence="1">
    <location>
        <begin position="12"/>
        <end position="32"/>
    </location>
</feature>
<keyword evidence="1" id="KW-1133">Transmembrane helix</keyword>
<protein>
    <submittedName>
        <fullName evidence="2">Uncharacterized protein</fullName>
    </submittedName>
</protein>
<dbReference type="Proteomes" id="UP000183567">
    <property type="component" value="Unassembled WGS sequence"/>
</dbReference>
<keyword evidence="3" id="KW-1185">Reference proteome</keyword>
<proteinExistence type="predicted"/>
<organism evidence="2 3">
    <name type="scientific">Rhizopogon vesiculosus</name>
    <dbReference type="NCBI Taxonomy" id="180088"/>
    <lineage>
        <taxon>Eukaryota</taxon>
        <taxon>Fungi</taxon>
        <taxon>Dikarya</taxon>
        <taxon>Basidiomycota</taxon>
        <taxon>Agaricomycotina</taxon>
        <taxon>Agaricomycetes</taxon>
        <taxon>Agaricomycetidae</taxon>
        <taxon>Boletales</taxon>
        <taxon>Suillineae</taxon>
        <taxon>Rhizopogonaceae</taxon>
        <taxon>Rhizopogon</taxon>
    </lineage>
</organism>
<evidence type="ECO:0000256" key="1">
    <source>
        <dbReference type="SAM" id="Phobius"/>
    </source>
</evidence>
<keyword evidence="1" id="KW-0812">Transmembrane</keyword>
<keyword evidence="1" id="KW-0472">Membrane</keyword>
<gene>
    <name evidence="2" type="ORF">AZE42_04955</name>
</gene>
<dbReference type="EMBL" id="LVVM01003728">
    <property type="protein sequence ID" value="OJA14374.1"/>
    <property type="molecule type" value="Genomic_DNA"/>
</dbReference>
<comment type="caution">
    <text evidence="2">The sequence shown here is derived from an EMBL/GenBank/DDBJ whole genome shotgun (WGS) entry which is preliminary data.</text>
</comment>
<dbReference type="OrthoDB" id="2690869at2759"/>
<evidence type="ECO:0000313" key="2">
    <source>
        <dbReference type="EMBL" id="OJA14374.1"/>
    </source>
</evidence>
<reference evidence="2 3" key="1">
    <citation type="submission" date="2016-03" db="EMBL/GenBank/DDBJ databases">
        <title>Comparative genomics of the ectomycorrhizal sister species Rhizopogon vinicolor and Rhizopogon vesiculosus (Basidiomycota: Boletales) reveals a divergence of the mating type B locus.</title>
        <authorList>
            <person name="Mujic A.B."/>
            <person name="Kuo A."/>
            <person name="Tritt A."/>
            <person name="Lipzen A."/>
            <person name="Chen C."/>
            <person name="Johnson J."/>
            <person name="Sharma A."/>
            <person name="Barry K."/>
            <person name="Grigoriev I.V."/>
            <person name="Spatafora J.W."/>
        </authorList>
    </citation>
    <scope>NUCLEOTIDE SEQUENCE [LARGE SCALE GENOMIC DNA]</scope>
    <source>
        <strain evidence="2 3">AM-OR11-056</strain>
    </source>
</reference>